<dbReference type="GO" id="GO:0005930">
    <property type="term" value="C:axoneme"/>
    <property type="evidence" value="ECO:0007669"/>
    <property type="project" value="UniProtKB-SubCell"/>
</dbReference>
<accession>A0A8S1INJ7</accession>
<comment type="subcellular location">
    <subcellularLocation>
        <location evidence="1">Cytoplasm</location>
        <location evidence="1">Cytoskeleton</location>
        <location evidence="1">Cilium axoneme</location>
    </subcellularLocation>
</comment>
<comment type="caution">
    <text evidence="2">The sequence shown here is derived from an EMBL/GenBank/DDBJ whole genome shotgun (WGS) entry which is preliminary data.</text>
</comment>
<keyword evidence="3" id="KW-1185">Reference proteome</keyword>
<sequence length="368" mass="40829">MDGLRGWDVLPQDFLRAVLVATMASHTRPEQRAVLVRSLRLVNRAWCRETSRLPSCLKVSSGPLRRIRLAMRERFAGVRTLMLLAGVQYQFSELPSLLSFPSLEVLDLSLLPERLGGYHVVASLPLKMRLHLSQFQLQSEWDALKPLGGMTSLRCLGLARCELSDHLTLFRDLTGLTSMRLIACTTPDAGVACLWRMPWLRELWMDLCIDVTDGGLAGLSNLVGLTKLKIGRMQRVEDAGIRGISELVSLSELSLRDLGKIDNDQCIRGLTSLTGLTRLELRDLGYKWVGGTRGDYLTAFSGLLELDISGSALVDDVALELLTDLTSLRVLTARYMPSNVSASTWQLLLDALPGLELHKDEEMDLEAG</sequence>
<name>A0A8S1INJ7_9CHLO</name>
<organism evidence="2 3">
    <name type="scientific">Ostreobium quekettii</name>
    <dbReference type="NCBI Taxonomy" id="121088"/>
    <lineage>
        <taxon>Eukaryota</taxon>
        <taxon>Viridiplantae</taxon>
        <taxon>Chlorophyta</taxon>
        <taxon>core chlorophytes</taxon>
        <taxon>Ulvophyceae</taxon>
        <taxon>TCBD clade</taxon>
        <taxon>Bryopsidales</taxon>
        <taxon>Ostreobineae</taxon>
        <taxon>Ostreobiaceae</taxon>
        <taxon>Ostreobium</taxon>
    </lineage>
</organism>
<protein>
    <submittedName>
        <fullName evidence="2">Uncharacterized protein</fullName>
    </submittedName>
</protein>
<evidence type="ECO:0000313" key="3">
    <source>
        <dbReference type="Proteomes" id="UP000708148"/>
    </source>
</evidence>
<dbReference type="EMBL" id="CAJHUC010000458">
    <property type="protein sequence ID" value="CAD7696324.1"/>
    <property type="molecule type" value="Genomic_DNA"/>
</dbReference>
<gene>
    <name evidence="2" type="ORF">OSTQU699_LOCUS1685</name>
</gene>
<dbReference type="SUPFAM" id="SSF52058">
    <property type="entry name" value="L domain-like"/>
    <property type="match status" value="1"/>
</dbReference>
<dbReference type="Proteomes" id="UP000708148">
    <property type="component" value="Unassembled WGS sequence"/>
</dbReference>
<dbReference type="AlphaFoldDB" id="A0A8S1INJ7"/>
<dbReference type="Gene3D" id="3.80.10.10">
    <property type="entry name" value="Ribonuclease Inhibitor"/>
    <property type="match status" value="1"/>
</dbReference>
<evidence type="ECO:0000256" key="1">
    <source>
        <dbReference type="ARBA" id="ARBA00004430"/>
    </source>
</evidence>
<reference evidence="2" key="1">
    <citation type="submission" date="2020-12" db="EMBL/GenBank/DDBJ databases">
        <authorList>
            <person name="Iha C."/>
        </authorList>
    </citation>
    <scope>NUCLEOTIDE SEQUENCE</scope>
</reference>
<dbReference type="InterPro" id="IPR032675">
    <property type="entry name" value="LRR_dom_sf"/>
</dbReference>
<evidence type="ECO:0000313" key="2">
    <source>
        <dbReference type="EMBL" id="CAD7696324.1"/>
    </source>
</evidence>
<proteinExistence type="predicted"/>